<evidence type="ECO:0008006" key="4">
    <source>
        <dbReference type="Google" id="ProtNLM"/>
    </source>
</evidence>
<protein>
    <recommendedName>
        <fullName evidence="4">VCBS repeat-containing protein</fullName>
    </recommendedName>
</protein>
<proteinExistence type="predicted"/>
<dbReference type="EMBL" id="BMDO01000008">
    <property type="protein sequence ID" value="GGI51662.1"/>
    <property type="molecule type" value="Genomic_DNA"/>
</dbReference>
<reference evidence="2" key="1">
    <citation type="journal article" date="2014" name="Int. J. Syst. Evol. Microbiol.">
        <title>Complete genome sequence of Corynebacterium casei LMG S-19264T (=DSM 44701T), isolated from a smear-ripened cheese.</title>
        <authorList>
            <consortium name="US DOE Joint Genome Institute (JGI-PGF)"/>
            <person name="Walter F."/>
            <person name="Albersmeier A."/>
            <person name="Kalinowski J."/>
            <person name="Ruckert C."/>
        </authorList>
    </citation>
    <scope>NUCLEOTIDE SEQUENCE</scope>
    <source>
        <strain evidence="2">CCM 8711</strain>
    </source>
</reference>
<comment type="caution">
    <text evidence="2">The sequence shown here is derived from an EMBL/GenBank/DDBJ whole genome shotgun (WGS) entry which is preliminary data.</text>
</comment>
<organism evidence="2 3">
    <name type="scientific">Mucilaginibacter galii</name>
    <dbReference type="NCBI Taxonomy" id="2005073"/>
    <lineage>
        <taxon>Bacteria</taxon>
        <taxon>Pseudomonadati</taxon>
        <taxon>Bacteroidota</taxon>
        <taxon>Sphingobacteriia</taxon>
        <taxon>Sphingobacteriales</taxon>
        <taxon>Sphingobacteriaceae</taxon>
        <taxon>Mucilaginibacter</taxon>
    </lineage>
</organism>
<sequence>MRKLYLLSLLLSFTSLAVLAQPEMPVNVPAALKGFIPKGYNALNITKGDLNRDAYPDAIMILYKDGEKQSSDVIDHPEKRPLLVLLGKPDKTYALAARSNNAVYCIDCGGQMGDPFTSVTIKNGYFSVEHYGGSAWRWTRIITFKYAPAEKKWFLFKDGGDSFHATDPEKVKTEVKTVKNFGKVPFEKFDIYKEQ</sequence>
<dbReference type="AlphaFoldDB" id="A0A917JBR9"/>
<accession>A0A917JBR9</accession>
<keyword evidence="3" id="KW-1185">Reference proteome</keyword>
<keyword evidence="1" id="KW-0732">Signal</keyword>
<dbReference type="Proteomes" id="UP000662074">
    <property type="component" value="Unassembled WGS sequence"/>
</dbReference>
<feature type="signal peptide" evidence="1">
    <location>
        <begin position="1"/>
        <end position="20"/>
    </location>
</feature>
<evidence type="ECO:0000313" key="3">
    <source>
        <dbReference type="Proteomes" id="UP000662074"/>
    </source>
</evidence>
<reference evidence="2" key="2">
    <citation type="submission" date="2020-09" db="EMBL/GenBank/DDBJ databases">
        <authorList>
            <person name="Sun Q."/>
            <person name="Sedlacek I."/>
        </authorList>
    </citation>
    <scope>NUCLEOTIDE SEQUENCE</scope>
    <source>
        <strain evidence="2">CCM 8711</strain>
    </source>
</reference>
<name>A0A917JBR9_9SPHI</name>
<evidence type="ECO:0000256" key="1">
    <source>
        <dbReference type="SAM" id="SignalP"/>
    </source>
</evidence>
<gene>
    <name evidence="2" type="ORF">GCM10011425_28740</name>
</gene>
<evidence type="ECO:0000313" key="2">
    <source>
        <dbReference type="EMBL" id="GGI51662.1"/>
    </source>
</evidence>
<feature type="chain" id="PRO_5037815453" description="VCBS repeat-containing protein" evidence="1">
    <location>
        <begin position="21"/>
        <end position="195"/>
    </location>
</feature>